<evidence type="ECO:0000256" key="2">
    <source>
        <dbReference type="SAM" id="MobiDB-lite"/>
    </source>
</evidence>
<dbReference type="RefSeq" id="WP_203748683.1">
    <property type="nucleotide sequence ID" value="NZ_BONK01000002.1"/>
</dbReference>
<dbReference type="AlphaFoldDB" id="A0A919P193"/>
<dbReference type="InterPro" id="IPR004360">
    <property type="entry name" value="Glyas_Fos-R_dOase_dom"/>
</dbReference>
<dbReference type="EMBL" id="BONK01000002">
    <property type="protein sequence ID" value="GIG19993.1"/>
    <property type="molecule type" value="Genomic_DNA"/>
</dbReference>
<dbReference type="Pfam" id="PF00903">
    <property type="entry name" value="Glyoxalase"/>
    <property type="match status" value="2"/>
</dbReference>
<keyword evidence="1" id="KW-0479">Metal-binding</keyword>
<dbReference type="GO" id="GO:0004462">
    <property type="term" value="F:lactoylglutathione lyase activity"/>
    <property type="evidence" value="ECO:0007669"/>
    <property type="project" value="InterPro"/>
</dbReference>
<comment type="caution">
    <text evidence="4">The sequence shown here is derived from an EMBL/GenBank/DDBJ whole genome shotgun (WGS) entry which is preliminary data.</text>
</comment>
<sequence length="313" mass="33145">MSTAPTPGSGPAVPLHASAPHDSLAAGTGMDAVTLLVGDLDRQVRFYRDGLALDVVDDPGERFGGVPRTDTVTLGRGRTPLVVLRHTPDLPPAVRGSAGLFHTALLFDDQAGLAATLASVAQREPGSFVGSADHLVSLAFYLTDPEGNGVELYWDRSRSLWQHDADGRVVMDSLRLDPNAFLREHLTDELVEQPGTGDAVVGHVHLQVGDVDAARRFYVDALGFDVTAEWHSALFVSAGGYHHHLAMNTWNSAGAGPRASSLGLGEVRITVPTGDDLGALADRVRFAGVPVADDGATVLFEDPWRNVVRVAVG</sequence>
<evidence type="ECO:0000313" key="5">
    <source>
        <dbReference type="Proteomes" id="UP000632740"/>
    </source>
</evidence>
<dbReference type="PROSITE" id="PS00934">
    <property type="entry name" value="GLYOXALASE_I_1"/>
    <property type="match status" value="1"/>
</dbReference>
<protein>
    <submittedName>
        <fullName evidence="4">Glyoxalase</fullName>
    </submittedName>
</protein>
<accession>A0A919P193</accession>
<dbReference type="PANTHER" id="PTHR43279">
    <property type="entry name" value="CATECHOL-2,3-DIOXYGENASE"/>
    <property type="match status" value="1"/>
</dbReference>
<name>A0A919P193_9CELL</name>
<feature type="domain" description="VOC" evidence="3">
    <location>
        <begin position="29"/>
        <end position="155"/>
    </location>
</feature>
<reference evidence="4" key="1">
    <citation type="submission" date="2021-01" db="EMBL/GenBank/DDBJ databases">
        <title>Whole genome shotgun sequence of Cellulomonas chitinilytica NBRC 110799.</title>
        <authorList>
            <person name="Komaki H."/>
            <person name="Tamura T."/>
        </authorList>
    </citation>
    <scope>NUCLEOTIDE SEQUENCE</scope>
    <source>
        <strain evidence="4">NBRC 110799</strain>
    </source>
</reference>
<keyword evidence="5" id="KW-1185">Reference proteome</keyword>
<dbReference type="SUPFAM" id="SSF54593">
    <property type="entry name" value="Glyoxalase/Bleomycin resistance protein/Dihydroxybiphenyl dioxygenase"/>
    <property type="match status" value="2"/>
</dbReference>
<dbReference type="InterPro" id="IPR037523">
    <property type="entry name" value="VOC_core"/>
</dbReference>
<feature type="domain" description="VOC" evidence="3">
    <location>
        <begin position="200"/>
        <end position="313"/>
    </location>
</feature>
<feature type="region of interest" description="Disordered" evidence="2">
    <location>
        <begin position="1"/>
        <end position="20"/>
    </location>
</feature>
<dbReference type="Proteomes" id="UP000632740">
    <property type="component" value="Unassembled WGS sequence"/>
</dbReference>
<evidence type="ECO:0000259" key="3">
    <source>
        <dbReference type="PROSITE" id="PS51819"/>
    </source>
</evidence>
<proteinExistence type="predicted"/>
<dbReference type="GO" id="GO:0046872">
    <property type="term" value="F:metal ion binding"/>
    <property type="evidence" value="ECO:0007669"/>
    <property type="project" value="UniProtKB-KW"/>
</dbReference>
<evidence type="ECO:0000313" key="4">
    <source>
        <dbReference type="EMBL" id="GIG19993.1"/>
    </source>
</evidence>
<gene>
    <name evidence="4" type="ORF">Cch01nite_07170</name>
</gene>
<dbReference type="InterPro" id="IPR029068">
    <property type="entry name" value="Glyas_Bleomycin-R_OHBP_Dase"/>
</dbReference>
<dbReference type="InterPro" id="IPR018146">
    <property type="entry name" value="Glyoxalase_1_CS"/>
</dbReference>
<evidence type="ECO:0000256" key="1">
    <source>
        <dbReference type="ARBA" id="ARBA00022723"/>
    </source>
</evidence>
<dbReference type="PANTHER" id="PTHR43279:SF1">
    <property type="entry name" value="CATECHOL-2,3-DIOXYGENASE"/>
    <property type="match status" value="1"/>
</dbReference>
<dbReference type="PROSITE" id="PS51819">
    <property type="entry name" value="VOC"/>
    <property type="match status" value="2"/>
</dbReference>
<organism evidence="4 5">
    <name type="scientific">Cellulomonas chitinilytica</name>
    <dbReference type="NCBI Taxonomy" id="398759"/>
    <lineage>
        <taxon>Bacteria</taxon>
        <taxon>Bacillati</taxon>
        <taxon>Actinomycetota</taxon>
        <taxon>Actinomycetes</taxon>
        <taxon>Micrococcales</taxon>
        <taxon>Cellulomonadaceae</taxon>
        <taxon>Cellulomonas</taxon>
    </lineage>
</organism>
<dbReference type="Gene3D" id="3.10.180.10">
    <property type="entry name" value="2,3-Dihydroxybiphenyl 1,2-Dioxygenase, domain 1"/>
    <property type="match status" value="2"/>
</dbReference>